<reference evidence="2 3" key="1">
    <citation type="journal article" date="2023" name="Mol. Biol. Evol.">
        <title>Genomics of Secondarily Temperate Adaptation in the Only Non-Antarctic Icefish.</title>
        <authorList>
            <person name="Rivera-Colon A.G."/>
            <person name="Rayamajhi N."/>
            <person name="Minhas B.F."/>
            <person name="Madrigal G."/>
            <person name="Bilyk K.T."/>
            <person name="Yoon V."/>
            <person name="Hune M."/>
            <person name="Gregory S."/>
            <person name="Cheng C.H.C."/>
            <person name="Catchen J.M."/>
        </authorList>
    </citation>
    <scope>NUCLEOTIDE SEQUENCE [LARGE SCALE GENOMIC DNA]</scope>
    <source>
        <tissue evidence="2">White muscle</tissue>
    </source>
</reference>
<feature type="compositionally biased region" description="Low complexity" evidence="1">
    <location>
        <begin position="10"/>
        <end position="34"/>
    </location>
</feature>
<evidence type="ECO:0000256" key="1">
    <source>
        <dbReference type="SAM" id="MobiDB-lite"/>
    </source>
</evidence>
<gene>
    <name evidence="2" type="ORF">CgunFtcFv8_026282</name>
</gene>
<dbReference type="AlphaFoldDB" id="A0AAN8CCI1"/>
<proteinExistence type="predicted"/>
<dbReference type="Proteomes" id="UP001331515">
    <property type="component" value="Unassembled WGS sequence"/>
</dbReference>
<dbReference type="EMBL" id="JAURVH010001532">
    <property type="protein sequence ID" value="KAK5901406.1"/>
    <property type="molecule type" value="Genomic_DNA"/>
</dbReference>
<name>A0AAN8CCI1_CHAGU</name>
<feature type="compositionally biased region" description="Basic and acidic residues" evidence="1">
    <location>
        <begin position="72"/>
        <end position="81"/>
    </location>
</feature>
<organism evidence="2 3">
    <name type="scientific">Champsocephalus gunnari</name>
    <name type="common">Mackerel icefish</name>
    <dbReference type="NCBI Taxonomy" id="52237"/>
    <lineage>
        <taxon>Eukaryota</taxon>
        <taxon>Metazoa</taxon>
        <taxon>Chordata</taxon>
        <taxon>Craniata</taxon>
        <taxon>Vertebrata</taxon>
        <taxon>Euteleostomi</taxon>
        <taxon>Actinopterygii</taxon>
        <taxon>Neopterygii</taxon>
        <taxon>Teleostei</taxon>
        <taxon>Neoteleostei</taxon>
        <taxon>Acanthomorphata</taxon>
        <taxon>Eupercaria</taxon>
        <taxon>Perciformes</taxon>
        <taxon>Notothenioidei</taxon>
        <taxon>Channichthyidae</taxon>
        <taxon>Champsocephalus</taxon>
    </lineage>
</organism>
<evidence type="ECO:0000313" key="2">
    <source>
        <dbReference type="EMBL" id="KAK5901406.1"/>
    </source>
</evidence>
<sequence length="144" mass="15224">MAEGGEMEEGGQQPGVEVTETEASVETGEIVEVIVGEKEEGDGETAEKEGGSRDRSRSGSETGVTTRANSRGGKEEGKETEPPGTAAQRSRSENRKGSPGTVGKKEDPSGGGGVLLYGRRLEAKGERKNEKVMMVFLNKYTLCT</sequence>
<comment type="caution">
    <text evidence="2">The sequence shown here is derived from an EMBL/GenBank/DDBJ whole genome shotgun (WGS) entry which is preliminary data.</text>
</comment>
<keyword evidence="3" id="KW-1185">Reference proteome</keyword>
<feature type="compositionally biased region" description="Basic and acidic residues" evidence="1">
    <location>
        <begin position="45"/>
        <end position="58"/>
    </location>
</feature>
<evidence type="ECO:0000313" key="3">
    <source>
        <dbReference type="Proteomes" id="UP001331515"/>
    </source>
</evidence>
<accession>A0AAN8CCI1</accession>
<feature type="region of interest" description="Disordered" evidence="1">
    <location>
        <begin position="1"/>
        <end position="115"/>
    </location>
</feature>
<protein>
    <submittedName>
        <fullName evidence="2">Uncharacterized protein</fullName>
    </submittedName>
</protein>